<comment type="subcellular location">
    <subcellularLocation>
        <location evidence="1">Cell inner membrane</location>
        <topology evidence="1">Multi-pass membrane protein</topology>
    </subcellularLocation>
    <subcellularLocation>
        <location evidence="12">Membrane</location>
        <topology evidence="12">Multi-pass membrane protein</topology>
    </subcellularLocation>
</comment>
<evidence type="ECO:0000256" key="5">
    <source>
        <dbReference type="ARBA" id="ARBA00022475"/>
    </source>
</evidence>
<evidence type="ECO:0000256" key="2">
    <source>
        <dbReference type="ARBA" id="ARBA00011471"/>
    </source>
</evidence>
<dbReference type="KEGG" id="ksc:CD178_00928"/>
<keyword evidence="7 14" id="KW-0812">Transmembrane</keyword>
<feature type="region of interest" description="Disordered" evidence="13">
    <location>
        <begin position="43"/>
        <end position="120"/>
    </location>
</feature>
<evidence type="ECO:0000256" key="11">
    <source>
        <dbReference type="ARBA" id="ARBA00024816"/>
    </source>
</evidence>
<feature type="transmembrane region" description="Helical" evidence="14">
    <location>
        <begin position="255"/>
        <end position="278"/>
    </location>
</feature>
<dbReference type="GO" id="GO:0017038">
    <property type="term" value="P:protein import"/>
    <property type="evidence" value="ECO:0007669"/>
    <property type="project" value="TreeGrafter"/>
</dbReference>
<dbReference type="Proteomes" id="UP000264120">
    <property type="component" value="Chromosome"/>
</dbReference>
<dbReference type="PANTHER" id="PTHR30625:SF14">
    <property type="entry name" value="BIOPOLYMER TRANSPORT PROTEIN EXBB"/>
    <property type="match status" value="1"/>
</dbReference>
<dbReference type="InterPro" id="IPR002898">
    <property type="entry name" value="MotA_ExbB_proton_chnl"/>
</dbReference>
<name>A0A347WA35_9PROT</name>
<keyword evidence="8 12" id="KW-0653">Protein transport</keyword>
<evidence type="ECO:0000313" key="17">
    <source>
        <dbReference type="EMBL" id="AXY21728.1"/>
    </source>
</evidence>
<comment type="similarity">
    <text evidence="12">Belongs to the exbB/tolQ family.</text>
</comment>
<feature type="transmembrane region" description="Helical" evidence="14">
    <location>
        <begin position="136"/>
        <end position="157"/>
    </location>
</feature>
<comment type="function">
    <text evidence="11">Involved in the TonB-dependent energy-dependent transport of various receptor-bound substrates. Protects ExbD from proteolytic degradation and functionally stabilizes TonB.</text>
</comment>
<evidence type="ECO:0000256" key="4">
    <source>
        <dbReference type="ARBA" id="ARBA00022448"/>
    </source>
</evidence>
<evidence type="ECO:0000256" key="1">
    <source>
        <dbReference type="ARBA" id="ARBA00004429"/>
    </source>
</evidence>
<feature type="domain" description="MotA/TolQ/ExbB proton channel" evidence="16">
    <location>
        <begin position="222"/>
        <end position="322"/>
    </location>
</feature>
<evidence type="ECO:0000256" key="6">
    <source>
        <dbReference type="ARBA" id="ARBA00022519"/>
    </source>
</evidence>
<evidence type="ECO:0000256" key="14">
    <source>
        <dbReference type="SAM" id="Phobius"/>
    </source>
</evidence>
<proteinExistence type="inferred from homology"/>
<dbReference type="PANTHER" id="PTHR30625">
    <property type="entry name" value="PROTEIN TOLQ"/>
    <property type="match status" value="1"/>
</dbReference>
<evidence type="ECO:0000313" key="18">
    <source>
        <dbReference type="Proteomes" id="UP000264120"/>
    </source>
</evidence>
<keyword evidence="5" id="KW-1003">Cell membrane</keyword>
<comment type="subunit">
    <text evidence="2">The accessory proteins ExbB and ExbD seem to form a complex with TonB.</text>
</comment>
<dbReference type="GO" id="GO:0005886">
    <property type="term" value="C:plasma membrane"/>
    <property type="evidence" value="ECO:0007669"/>
    <property type="project" value="UniProtKB-SubCell"/>
</dbReference>
<keyword evidence="9 14" id="KW-1133">Transmembrane helix</keyword>
<gene>
    <name evidence="17" type="primary">exbB_1</name>
    <name evidence="17" type="ORF">CD178_00928</name>
</gene>
<accession>A0A347WA35</accession>
<dbReference type="OrthoDB" id="9805133at2"/>
<dbReference type="GeneID" id="98314022"/>
<dbReference type="InterPro" id="IPR050790">
    <property type="entry name" value="ExbB/TolQ_transport"/>
</dbReference>
<feature type="signal peptide" evidence="15">
    <location>
        <begin position="1"/>
        <end position="27"/>
    </location>
</feature>
<evidence type="ECO:0000256" key="10">
    <source>
        <dbReference type="ARBA" id="ARBA00023136"/>
    </source>
</evidence>
<evidence type="ECO:0000256" key="9">
    <source>
        <dbReference type="ARBA" id="ARBA00022989"/>
    </source>
</evidence>
<evidence type="ECO:0000256" key="8">
    <source>
        <dbReference type="ARBA" id="ARBA00022927"/>
    </source>
</evidence>
<evidence type="ECO:0000259" key="16">
    <source>
        <dbReference type="Pfam" id="PF01618"/>
    </source>
</evidence>
<feature type="transmembrane region" description="Helical" evidence="14">
    <location>
        <begin position="290"/>
        <end position="311"/>
    </location>
</feature>
<keyword evidence="18" id="KW-1185">Reference proteome</keyword>
<keyword evidence="4 12" id="KW-0813">Transport</keyword>
<reference evidence="17 18" key="1">
    <citation type="submission" date="2017-08" db="EMBL/GenBank/DDBJ databases">
        <title>Complete genome sequence of Gluconacetobacter saccharivorans CV1 isolated from Fermented Vinegar.</title>
        <authorList>
            <person name="Kim S.-Y."/>
        </authorList>
    </citation>
    <scope>NUCLEOTIDE SEQUENCE [LARGE SCALE GENOMIC DNA]</scope>
    <source>
        <strain evidence="17 18">CV1</strain>
    </source>
</reference>
<evidence type="ECO:0000256" key="15">
    <source>
        <dbReference type="SAM" id="SignalP"/>
    </source>
</evidence>
<evidence type="ECO:0000256" key="3">
    <source>
        <dbReference type="ARBA" id="ARBA00022093"/>
    </source>
</evidence>
<evidence type="ECO:0000256" key="7">
    <source>
        <dbReference type="ARBA" id="ARBA00022692"/>
    </source>
</evidence>
<organism evidence="17 18">
    <name type="scientific">Komagataeibacter saccharivorans</name>
    <dbReference type="NCBI Taxonomy" id="265959"/>
    <lineage>
        <taxon>Bacteria</taxon>
        <taxon>Pseudomonadati</taxon>
        <taxon>Pseudomonadota</taxon>
        <taxon>Alphaproteobacteria</taxon>
        <taxon>Acetobacterales</taxon>
        <taxon>Acetobacteraceae</taxon>
        <taxon>Komagataeibacter</taxon>
    </lineage>
</organism>
<keyword evidence="15" id="KW-0732">Signal</keyword>
<evidence type="ECO:0000256" key="13">
    <source>
        <dbReference type="SAM" id="MobiDB-lite"/>
    </source>
</evidence>
<dbReference type="EMBL" id="CP023036">
    <property type="protein sequence ID" value="AXY21728.1"/>
    <property type="molecule type" value="Genomic_DNA"/>
</dbReference>
<dbReference type="AlphaFoldDB" id="A0A347WA35"/>
<evidence type="ECO:0000256" key="12">
    <source>
        <dbReference type="RuleBase" id="RU004057"/>
    </source>
</evidence>
<keyword evidence="10 14" id="KW-0472">Membrane</keyword>
<protein>
    <recommendedName>
        <fullName evidence="3">Biopolymer transport protein ExbB</fullName>
    </recommendedName>
</protein>
<dbReference type="Pfam" id="PF01618">
    <property type="entry name" value="MotA_ExbB"/>
    <property type="match status" value="1"/>
</dbReference>
<sequence length="361" mass="36633">MIRLHRKHTLVASAAFAAMLCAASPLAALAQDAAPAANDAATAPAPAVSAPPTDGSGAAATPAPGADAPAAQTPAPADGSAPAAPTPTDAAPAAPADAPAAPAPAPAADATPPADAPKAPEGNPYGLGALWANGDFIARGVLLIMVFMSLGTWYIMITKFFEQARVMAAAKKVMSDFWTKGSIKDGAAALPANSPFRYIADTGVKAAEHHEGTMQESIDLHSWTTMSIQRSVDVIQTKLQGGLAFLGTVGSTSPFVGLFGTVWGIYHALTAIGIAGQASIDKVAGPVGESLIMTAIGLGTAVPAVLGYNLLVRRNKGAMDKIRNFAADVQSILMGGYRHGSEITIHPDNSPTTTTIDNRVA</sequence>
<feature type="chain" id="PRO_5043343864" description="Biopolymer transport protein ExbB" evidence="15">
    <location>
        <begin position="28"/>
        <end position="361"/>
    </location>
</feature>
<dbReference type="RefSeq" id="WP_102325109.1">
    <property type="nucleotide sequence ID" value="NZ_CP023036.1"/>
</dbReference>
<keyword evidence="6" id="KW-0997">Cell inner membrane</keyword>